<evidence type="ECO:0000259" key="2">
    <source>
        <dbReference type="PROSITE" id="PS51038"/>
    </source>
</evidence>
<dbReference type="InterPro" id="IPR041083">
    <property type="entry name" value="AAA_lid_10"/>
</dbReference>
<dbReference type="InterPro" id="IPR003959">
    <property type="entry name" value="ATPase_AAA_core"/>
</dbReference>
<dbReference type="PANTHER" id="PTHR10763:SF26">
    <property type="entry name" value="CELL DIVISION CONTROL PROTEIN 6 HOMOLOG"/>
    <property type="match status" value="1"/>
</dbReference>
<reference evidence="3 4" key="1">
    <citation type="submission" date="2022-07" db="EMBL/GenBank/DDBJ databases">
        <title>Genome-wide signatures of adaptation to extreme environments.</title>
        <authorList>
            <person name="Cho C.H."/>
            <person name="Yoon H.S."/>
        </authorList>
    </citation>
    <scope>NUCLEOTIDE SEQUENCE [LARGE SCALE GENOMIC DNA]</scope>
    <source>
        <strain evidence="3 4">108.79 E11</strain>
    </source>
</reference>
<dbReference type="InterPro" id="IPR043151">
    <property type="entry name" value="BAH_sf"/>
</dbReference>
<sequence>MQSAGKRKLAATTKGRQVKDQPVATSNTCKKRKRRTASVTSVDSYLPRRIYFVKQIQADRKTFRVPFVQVLQTSDQKGLKKSKKRNQKYDDIETTISIGDTVLVCSDQEDFPFIARIEDIAVKPHKVSTNKKEENWQHGRNCSIWLSLRWFYQPSEIVVPPDIQLENDDVLFSNHIDKNNVECYLDKCCVIFSSNEKPSDIECSVFTCRYFYDIITGKVRSLQMEDRQVLSQTDGKLGSVRNKEAKLLLRSSETNVTKVTKSVLVGRETEMERIREFLTQSISDVSQGRSKGERSLYINGVPGTGKTASVRHVFEDLKGNPNYIGKFLSVEINGMLLSDPQEAYSLLYSTIFKKHIGSMKAAQQLDYYFGERKTLNRNSKKGDGAFAVCIIAVLDELDVLLTRRQKVVYDFLEWCARENSPLIVVAIANTMDLPERVLQPRIGSRLGVNRLSFAPYTNAQLRNILDTQIPHMLPCSLDKFEPLALELCCKKVASVTGDVRRAFHVCQRALEIADQNGSELVGMTHIQEAFVEMYNRGPIISIGQLSLAEKAVYCAALLCERYYGADSIFLAKVAKHTLELTQRLTLDLELDNAKILDICYNLSFSRHITLQWSSVESFHKIFCNVQFDDFCYAVQGTVFSDVLNNWTKHQL</sequence>
<organism evidence="3 4">
    <name type="scientific">Galdieria yellowstonensis</name>
    <dbReference type="NCBI Taxonomy" id="3028027"/>
    <lineage>
        <taxon>Eukaryota</taxon>
        <taxon>Rhodophyta</taxon>
        <taxon>Bangiophyceae</taxon>
        <taxon>Galdieriales</taxon>
        <taxon>Galdieriaceae</taxon>
        <taxon>Galdieria</taxon>
    </lineage>
</organism>
<dbReference type="GO" id="GO:0016887">
    <property type="term" value="F:ATP hydrolysis activity"/>
    <property type="evidence" value="ECO:0007669"/>
    <property type="project" value="InterPro"/>
</dbReference>
<dbReference type="InterPro" id="IPR001025">
    <property type="entry name" value="BAH_dom"/>
</dbReference>
<dbReference type="Pfam" id="PF17872">
    <property type="entry name" value="AAA_lid_10"/>
    <property type="match status" value="1"/>
</dbReference>
<dbReference type="InterPro" id="IPR050311">
    <property type="entry name" value="ORC1/CDC6"/>
</dbReference>
<dbReference type="SUPFAM" id="SSF52540">
    <property type="entry name" value="P-loop containing nucleoside triphosphate hydrolases"/>
    <property type="match status" value="1"/>
</dbReference>
<dbReference type="SMART" id="SM00439">
    <property type="entry name" value="BAH"/>
    <property type="match status" value="1"/>
</dbReference>
<evidence type="ECO:0000313" key="4">
    <source>
        <dbReference type="Proteomes" id="UP001300502"/>
    </source>
</evidence>
<evidence type="ECO:0000313" key="3">
    <source>
        <dbReference type="EMBL" id="KAK4527026.1"/>
    </source>
</evidence>
<dbReference type="GO" id="GO:0006270">
    <property type="term" value="P:DNA replication initiation"/>
    <property type="evidence" value="ECO:0007669"/>
    <property type="project" value="TreeGrafter"/>
</dbReference>
<dbReference type="PANTHER" id="PTHR10763">
    <property type="entry name" value="CELL DIVISION CONTROL PROTEIN 6-RELATED"/>
    <property type="match status" value="1"/>
</dbReference>
<feature type="domain" description="BAH" evidence="2">
    <location>
        <begin position="94"/>
        <end position="223"/>
    </location>
</feature>
<dbReference type="InterPro" id="IPR027417">
    <property type="entry name" value="P-loop_NTPase"/>
</dbReference>
<name>A0AAV9IIH5_9RHOD</name>
<dbReference type="Gene3D" id="2.30.30.490">
    <property type="match status" value="1"/>
</dbReference>
<proteinExistence type="predicted"/>
<dbReference type="CDD" id="cd04370">
    <property type="entry name" value="BAH"/>
    <property type="match status" value="1"/>
</dbReference>
<gene>
    <name evidence="3" type="ORF">GAYE_SCF34G4947</name>
</gene>
<accession>A0AAV9IIH5</accession>
<dbReference type="AlphaFoldDB" id="A0AAV9IIH5"/>
<dbReference type="EMBL" id="JANCYU010000047">
    <property type="protein sequence ID" value="KAK4527026.1"/>
    <property type="molecule type" value="Genomic_DNA"/>
</dbReference>
<dbReference type="Gene3D" id="3.40.50.300">
    <property type="entry name" value="P-loop containing nucleotide triphosphate hydrolases"/>
    <property type="match status" value="1"/>
</dbReference>
<evidence type="ECO:0000256" key="1">
    <source>
        <dbReference type="SAM" id="MobiDB-lite"/>
    </source>
</evidence>
<dbReference type="Pfam" id="PF00004">
    <property type="entry name" value="AAA"/>
    <property type="match status" value="1"/>
</dbReference>
<dbReference type="Gene3D" id="1.10.8.60">
    <property type="match status" value="1"/>
</dbReference>
<dbReference type="Pfam" id="PF01426">
    <property type="entry name" value="BAH"/>
    <property type="match status" value="1"/>
</dbReference>
<feature type="region of interest" description="Disordered" evidence="1">
    <location>
        <begin position="1"/>
        <end position="38"/>
    </location>
</feature>
<dbReference type="GO" id="GO:0005524">
    <property type="term" value="F:ATP binding"/>
    <property type="evidence" value="ECO:0007669"/>
    <property type="project" value="InterPro"/>
</dbReference>
<dbReference type="Proteomes" id="UP001300502">
    <property type="component" value="Unassembled WGS sequence"/>
</dbReference>
<dbReference type="GO" id="GO:0003688">
    <property type="term" value="F:DNA replication origin binding"/>
    <property type="evidence" value="ECO:0007669"/>
    <property type="project" value="TreeGrafter"/>
</dbReference>
<dbReference type="PROSITE" id="PS51038">
    <property type="entry name" value="BAH"/>
    <property type="match status" value="1"/>
</dbReference>
<comment type="caution">
    <text evidence="3">The sequence shown here is derived from an EMBL/GenBank/DDBJ whole genome shotgun (WGS) entry which is preliminary data.</text>
</comment>
<keyword evidence="4" id="KW-1185">Reference proteome</keyword>
<dbReference type="GO" id="GO:0033314">
    <property type="term" value="P:mitotic DNA replication checkpoint signaling"/>
    <property type="evidence" value="ECO:0007669"/>
    <property type="project" value="TreeGrafter"/>
</dbReference>
<dbReference type="GO" id="GO:0003682">
    <property type="term" value="F:chromatin binding"/>
    <property type="evidence" value="ECO:0007669"/>
    <property type="project" value="InterPro"/>
</dbReference>
<protein>
    <recommendedName>
        <fullName evidence="2">BAH domain-containing protein</fullName>
    </recommendedName>
</protein>